<gene>
    <name evidence="1" type="ORF">A6A40_29875</name>
</gene>
<dbReference type="KEGG" id="ahu:A6A40_29875"/>
<name>A0A2R4VXH9_9PROT</name>
<evidence type="ECO:0000313" key="1">
    <source>
        <dbReference type="EMBL" id="AWB09170.1"/>
    </source>
</evidence>
<dbReference type="AlphaFoldDB" id="A0A2R4VXH9"/>
<protein>
    <recommendedName>
        <fullName evidence="3">IacB protein</fullName>
    </recommendedName>
</protein>
<geneLocation type="plasmid" evidence="1 2">
    <name>pYZ6</name>
</geneLocation>
<keyword evidence="1" id="KW-0614">Plasmid</keyword>
<organism evidence="1 2">
    <name type="scientific">Azospirillum humicireducens</name>
    <dbReference type="NCBI Taxonomy" id="1226968"/>
    <lineage>
        <taxon>Bacteria</taxon>
        <taxon>Pseudomonadati</taxon>
        <taxon>Pseudomonadota</taxon>
        <taxon>Alphaproteobacteria</taxon>
        <taxon>Rhodospirillales</taxon>
        <taxon>Azospirillaceae</taxon>
        <taxon>Azospirillum</taxon>
    </lineage>
</organism>
<evidence type="ECO:0000313" key="2">
    <source>
        <dbReference type="Proteomes" id="UP000077405"/>
    </source>
</evidence>
<keyword evidence="2" id="KW-1185">Reference proteome</keyword>
<dbReference type="OrthoDB" id="7849477at2"/>
<dbReference type="Proteomes" id="UP000077405">
    <property type="component" value="Plasmid pYZ6"/>
</dbReference>
<sequence length="121" mass="13658">MTEKKPIRTLLCIAVLQNFFDLPFDQTGPVWTATKQFLAAVHKMPGVTVLGTIDDDETMVGTSPTGFPWTCYLLGDFPDRESVVAACNLFRTIEVGDQGHRLWRYMRIEARMGRPLPTPEL</sequence>
<proteinExistence type="predicted"/>
<dbReference type="RefSeq" id="WP_108549411.1">
    <property type="nucleotide sequence ID" value="NZ_CP028907.1"/>
</dbReference>
<accession>A0A2R4VXH9</accession>
<reference evidence="1 2" key="1">
    <citation type="submission" date="2018-04" db="EMBL/GenBank/DDBJ databases">
        <title>Complete genome sequence of the nitrogen-fixing bacterium Azospirillum humicireducens type strain SgZ-5.</title>
        <authorList>
            <person name="Yu Z."/>
        </authorList>
    </citation>
    <scope>NUCLEOTIDE SEQUENCE [LARGE SCALE GENOMIC DNA]</scope>
    <source>
        <strain evidence="1 2">SgZ-5</strain>
        <plasmid evidence="1 2">pYZ6</plasmid>
    </source>
</reference>
<dbReference type="EMBL" id="CP028907">
    <property type="protein sequence ID" value="AWB09170.1"/>
    <property type="molecule type" value="Genomic_DNA"/>
</dbReference>
<evidence type="ECO:0008006" key="3">
    <source>
        <dbReference type="Google" id="ProtNLM"/>
    </source>
</evidence>